<feature type="compositionally biased region" description="Pro residues" evidence="7">
    <location>
        <begin position="116"/>
        <end position="126"/>
    </location>
</feature>
<dbReference type="EnsemblPlants" id="KQL00454">
    <property type="protein sequence ID" value="KQL00454"/>
    <property type="gene ID" value="SETIT_013320mg"/>
</dbReference>
<dbReference type="Gramene" id="KQL00454">
    <property type="protein sequence ID" value="KQL00454"/>
    <property type="gene ID" value="SETIT_013320mg"/>
</dbReference>
<evidence type="ECO:0000256" key="1">
    <source>
        <dbReference type="ARBA" id="ARBA00004123"/>
    </source>
</evidence>
<dbReference type="AlphaFoldDB" id="K3YGF2"/>
<dbReference type="Proteomes" id="UP000004995">
    <property type="component" value="Unassembled WGS sequence"/>
</dbReference>
<keyword evidence="3" id="KW-0238">DNA-binding</keyword>
<dbReference type="InParanoid" id="K3YGF2"/>
<evidence type="ECO:0000256" key="6">
    <source>
        <dbReference type="SAM" id="Coils"/>
    </source>
</evidence>
<dbReference type="InterPro" id="IPR046347">
    <property type="entry name" value="bZIP_sf"/>
</dbReference>
<dbReference type="OMA" id="WHYADSS"/>
<evidence type="ECO:0000313" key="9">
    <source>
        <dbReference type="EnsemblPlants" id="KQL00454"/>
    </source>
</evidence>
<feature type="compositionally biased region" description="Low complexity" evidence="7">
    <location>
        <begin position="127"/>
        <end position="138"/>
    </location>
</feature>
<evidence type="ECO:0000256" key="4">
    <source>
        <dbReference type="ARBA" id="ARBA00023163"/>
    </source>
</evidence>
<dbReference type="SUPFAM" id="SSF57959">
    <property type="entry name" value="Leucine zipper domain"/>
    <property type="match status" value="1"/>
</dbReference>
<dbReference type="CDD" id="cd14703">
    <property type="entry name" value="bZIP_plant_RF2"/>
    <property type="match status" value="1"/>
</dbReference>
<feature type="region of interest" description="Disordered" evidence="7">
    <location>
        <begin position="114"/>
        <end position="152"/>
    </location>
</feature>
<dbReference type="GO" id="GO:0003677">
    <property type="term" value="F:DNA binding"/>
    <property type="evidence" value="ECO:0007669"/>
    <property type="project" value="UniProtKB-KW"/>
</dbReference>
<feature type="compositionally biased region" description="Polar residues" evidence="7">
    <location>
        <begin position="572"/>
        <end position="590"/>
    </location>
</feature>
<evidence type="ECO:0000259" key="8">
    <source>
        <dbReference type="SMART" id="SM00338"/>
    </source>
</evidence>
<proteinExistence type="predicted"/>
<name>K3YGF2_SETIT</name>
<dbReference type="HOGENOM" id="CLU_374468_0_0_1"/>
<evidence type="ECO:0000256" key="7">
    <source>
        <dbReference type="SAM" id="MobiDB-lite"/>
    </source>
</evidence>
<keyword evidence="2" id="KW-0805">Transcription regulation</keyword>
<feature type="domain" description="BZIP" evidence="8">
    <location>
        <begin position="635"/>
        <end position="699"/>
    </location>
</feature>
<evidence type="ECO:0000256" key="2">
    <source>
        <dbReference type="ARBA" id="ARBA00023015"/>
    </source>
</evidence>
<dbReference type="GO" id="GO:0003700">
    <property type="term" value="F:DNA-binding transcription factor activity"/>
    <property type="evidence" value="ECO:0000318"/>
    <property type="project" value="GO_Central"/>
</dbReference>
<feature type="coiled-coil region" evidence="6">
    <location>
        <begin position="662"/>
        <end position="710"/>
    </location>
</feature>
<reference evidence="10" key="1">
    <citation type="journal article" date="2012" name="Nat. Biotechnol.">
        <title>Reference genome sequence of the model plant Setaria.</title>
        <authorList>
            <person name="Bennetzen J.L."/>
            <person name="Schmutz J."/>
            <person name="Wang H."/>
            <person name="Percifield R."/>
            <person name="Hawkins J."/>
            <person name="Pontaroli A.C."/>
            <person name="Estep M."/>
            <person name="Feng L."/>
            <person name="Vaughn J.N."/>
            <person name="Grimwood J."/>
            <person name="Jenkins J."/>
            <person name="Barry K."/>
            <person name="Lindquist E."/>
            <person name="Hellsten U."/>
            <person name="Deshpande S."/>
            <person name="Wang X."/>
            <person name="Wu X."/>
            <person name="Mitros T."/>
            <person name="Triplett J."/>
            <person name="Yang X."/>
            <person name="Ye C.Y."/>
            <person name="Mauro-Herrera M."/>
            <person name="Wang L."/>
            <person name="Li P."/>
            <person name="Sharma M."/>
            <person name="Sharma R."/>
            <person name="Ronald P.C."/>
            <person name="Panaud O."/>
            <person name="Kellogg E.A."/>
            <person name="Brutnell T.P."/>
            <person name="Doust A.N."/>
            <person name="Tuskan G.A."/>
            <person name="Rokhsar D."/>
            <person name="Devos K.M."/>
        </authorList>
    </citation>
    <scope>NUCLEOTIDE SEQUENCE [LARGE SCALE GENOMIC DNA]</scope>
    <source>
        <strain evidence="10">cv. Yugu1</strain>
    </source>
</reference>
<feature type="region of interest" description="Disordered" evidence="7">
    <location>
        <begin position="572"/>
        <end position="605"/>
    </location>
</feature>
<evidence type="ECO:0000313" key="10">
    <source>
        <dbReference type="Proteomes" id="UP000004995"/>
    </source>
</evidence>
<dbReference type="GO" id="GO:0005634">
    <property type="term" value="C:nucleus"/>
    <property type="evidence" value="ECO:0000318"/>
    <property type="project" value="GO_Central"/>
</dbReference>
<keyword evidence="10" id="KW-1185">Reference proteome</keyword>
<dbReference type="PANTHER" id="PTHR13690">
    <property type="entry name" value="TRANSCRIPTION FACTOR POSF21-RELATED"/>
    <property type="match status" value="1"/>
</dbReference>
<dbReference type="SMART" id="SM00338">
    <property type="entry name" value="BRLZ"/>
    <property type="match status" value="1"/>
</dbReference>
<protein>
    <recommendedName>
        <fullName evidence="8">BZIP domain-containing protein</fullName>
    </recommendedName>
</protein>
<keyword evidence="5" id="KW-0539">Nucleus</keyword>
<dbReference type="EMBL" id="AGNK02003507">
    <property type="status" value="NOT_ANNOTATED_CDS"/>
    <property type="molecule type" value="Genomic_DNA"/>
</dbReference>
<keyword evidence="6" id="KW-0175">Coiled coil</keyword>
<evidence type="ECO:0000256" key="5">
    <source>
        <dbReference type="ARBA" id="ARBA00023242"/>
    </source>
</evidence>
<evidence type="ECO:0000256" key="3">
    <source>
        <dbReference type="ARBA" id="ARBA00023125"/>
    </source>
</evidence>
<comment type="subcellular location">
    <subcellularLocation>
        <location evidence="1">Nucleus</location>
    </subcellularLocation>
</comment>
<accession>K3YGF2</accession>
<reference evidence="9" key="2">
    <citation type="submission" date="2018-08" db="UniProtKB">
        <authorList>
            <consortium name="EnsemblPlants"/>
        </authorList>
    </citation>
    <scope>IDENTIFICATION</scope>
    <source>
        <strain evidence="9">Yugu1</strain>
    </source>
</reference>
<dbReference type="PANTHER" id="PTHR13690:SF124">
    <property type="entry name" value="TRANSCRIPTION FACTOR RF2A"/>
    <property type="match status" value="1"/>
</dbReference>
<dbReference type="InterPro" id="IPR044759">
    <property type="entry name" value="bZIP_RF2"/>
</dbReference>
<sequence length="742" mass="78245">MAPFRSTDWLPSGTPPRIAFRRQKPSTLSLAFAPWAKTLADMERTTSCSSTTGISSAIVKQADGSNIFHQRAHGVNPFSVSPQLPWWSHSGDATLTAPHRNLVEKPCQRGHAQSFLPPPSLFPPPSGLISGPGSGSRSAVVGDSSPSIHGHATSQSLPSSFFLVLGTVDLQAPVANPFPVTHDGQPLQGLAPPLSSSLISAPSSGVRSAGVGYRSHYIHGHVAKSQSLPSSFFPELGTADLQVSAATSFPAALGGQLWQGMAPPPSGGLFSYGSRSGSAAVGDISLSLHGHATTSQSLPSSFSCTLGMVDLQPPAATPFPASLGDLPWQGLAPQPSWTDLGLPACPSQRGAFSGSSTGQSASFEQIAEWPQSEMSFFSPAAVSGPPLPSSNDNCVGFTRPSSNYELPPLPPSLRIPPLEEASTYSMLSTTGGTMPWHYADSSMGAGSSIPAVPNLTAGAMKMKAPMPPLEEASTYSSMGAGSSIPAVPNLTARAMKMKAPMPPSSSQGVGAGSNNFVGFAAQPSLNSELATLRAGLQAHLLPHSMPDNSTARGLVSWEAALKMPVESRYNGSSTKVAGSTPCHNSNSTLKLSQPLPPSSLRAGASSSQSHVAGVIFTDAEKEIIRKDRSLQELVNTDPKRAKRMLSNRLSAAKRKAIKDMHIHELECNIEMLEWKRKTLSADLQLMQEKQAELEAHNKEICMMVQELEQQAMLKDGMYMLVQFLYSIISLCSVLEIDGGNRN</sequence>
<dbReference type="InterPro" id="IPR004827">
    <property type="entry name" value="bZIP"/>
</dbReference>
<keyword evidence="4" id="KW-0804">Transcription</keyword>
<dbReference type="eggNOG" id="ENOG502R4ET">
    <property type="taxonomic scope" value="Eukaryota"/>
</dbReference>
<organism evidence="9 10">
    <name type="scientific">Setaria italica</name>
    <name type="common">Foxtail millet</name>
    <name type="synonym">Panicum italicum</name>
    <dbReference type="NCBI Taxonomy" id="4555"/>
    <lineage>
        <taxon>Eukaryota</taxon>
        <taxon>Viridiplantae</taxon>
        <taxon>Streptophyta</taxon>
        <taxon>Embryophyta</taxon>
        <taxon>Tracheophyta</taxon>
        <taxon>Spermatophyta</taxon>
        <taxon>Magnoliopsida</taxon>
        <taxon>Liliopsida</taxon>
        <taxon>Poales</taxon>
        <taxon>Poaceae</taxon>
        <taxon>PACMAD clade</taxon>
        <taxon>Panicoideae</taxon>
        <taxon>Panicodae</taxon>
        <taxon>Paniceae</taxon>
        <taxon>Cenchrinae</taxon>
        <taxon>Setaria</taxon>
    </lineage>
</organism>